<dbReference type="EMBL" id="UYRT01115654">
    <property type="protein sequence ID" value="VDN49670.1"/>
    <property type="molecule type" value="Genomic_DNA"/>
</dbReference>
<reference evidence="3" key="1">
    <citation type="submission" date="2016-06" db="UniProtKB">
        <authorList>
            <consortium name="WormBaseParasite"/>
        </authorList>
    </citation>
    <scope>IDENTIFICATION</scope>
</reference>
<dbReference type="AlphaFoldDB" id="A0A183F127"/>
<protein>
    <submittedName>
        <fullName evidence="3">GRANULINS domain-containing protein</fullName>
    </submittedName>
</protein>
<keyword evidence="2" id="KW-1185">Reference proteome</keyword>
<proteinExistence type="predicted"/>
<dbReference type="WBParaSite" id="GPUH_0002694801-mRNA-1">
    <property type="protein sequence ID" value="GPUH_0002694801-mRNA-1"/>
    <property type="gene ID" value="GPUH_0002694801"/>
</dbReference>
<name>A0A183F127_9BILA</name>
<evidence type="ECO:0000313" key="3">
    <source>
        <dbReference type="WBParaSite" id="GPUH_0002694801-mRNA-1"/>
    </source>
</evidence>
<dbReference type="Proteomes" id="UP000271098">
    <property type="component" value="Unassembled WGS sequence"/>
</dbReference>
<reference evidence="1 2" key="2">
    <citation type="submission" date="2018-11" db="EMBL/GenBank/DDBJ databases">
        <authorList>
            <consortium name="Pathogen Informatics"/>
        </authorList>
    </citation>
    <scope>NUCLEOTIDE SEQUENCE [LARGE SCALE GENOMIC DNA]</scope>
</reference>
<accession>A0A183F127</accession>
<gene>
    <name evidence="1" type="ORF">GPUH_LOCUS26918</name>
</gene>
<sequence length="104" mass="11370">MFQGLFQSVVPKDMQLADCCGNEPLPLACCPPPKPCCAPAYGPCCPAAPVCCRKPCCKGRRIELPPEAELLPPPQFTPPVTSLLVVRVRLEIRKLSETGKYLQF</sequence>
<organism evidence="3">
    <name type="scientific">Gongylonema pulchrum</name>
    <dbReference type="NCBI Taxonomy" id="637853"/>
    <lineage>
        <taxon>Eukaryota</taxon>
        <taxon>Metazoa</taxon>
        <taxon>Ecdysozoa</taxon>
        <taxon>Nematoda</taxon>
        <taxon>Chromadorea</taxon>
        <taxon>Rhabditida</taxon>
        <taxon>Spirurina</taxon>
        <taxon>Spiruromorpha</taxon>
        <taxon>Spiruroidea</taxon>
        <taxon>Gongylonematidae</taxon>
        <taxon>Gongylonema</taxon>
    </lineage>
</organism>
<evidence type="ECO:0000313" key="2">
    <source>
        <dbReference type="Proteomes" id="UP000271098"/>
    </source>
</evidence>
<evidence type="ECO:0000313" key="1">
    <source>
        <dbReference type="EMBL" id="VDN49670.1"/>
    </source>
</evidence>